<organism evidence="2 3">
    <name type="scientific">Blastomonas natatoria</name>
    <dbReference type="NCBI Taxonomy" id="34015"/>
    <lineage>
        <taxon>Bacteria</taxon>
        <taxon>Pseudomonadati</taxon>
        <taxon>Pseudomonadota</taxon>
        <taxon>Alphaproteobacteria</taxon>
        <taxon>Sphingomonadales</taxon>
        <taxon>Sphingomonadaceae</taxon>
        <taxon>Blastomonas</taxon>
    </lineage>
</organism>
<dbReference type="Proteomes" id="UP000248014">
    <property type="component" value="Unassembled WGS sequence"/>
</dbReference>
<dbReference type="OrthoDB" id="1523598at2"/>
<sequence>MSREPIFSAIRAARAGASFNQAEVEQIDGLLDRLGIARAEAEKIGLTSADFTRAAATLKCTVAQIRAVWEVESGGGWFQDVRADILAADGPGGFIDGPDLPKILFEAHVFDRETNGRYRASHPNLSSARWNRALYVGGQAEWLRLHRAMQLDRRAALRSASVGGAQIMGFNHELAGYATVEAFWDAMKVSEAEHLKAFATFIQGSFLADELRLISNRPADCVPFARGYNGSGFQKNQYHIKIASAHQRWSVR</sequence>
<dbReference type="AlphaFoldDB" id="A0A2V3UX21"/>
<gene>
    <name evidence="2" type="ORF">C7451_10963</name>
</gene>
<dbReference type="RefSeq" id="WP_110299311.1">
    <property type="nucleotide sequence ID" value="NZ_QJJM01000009.1"/>
</dbReference>
<accession>A0A2V3UX21</accession>
<reference evidence="2 3" key="1">
    <citation type="submission" date="2018-05" db="EMBL/GenBank/DDBJ databases">
        <title>Genomic Encyclopedia of Type Strains, Phase IV (KMG-IV): sequencing the most valuable type-strain genomes for metagenomic binning, comparative biology and taxonomic classification.</title>
        <authorList>
            <person name="Goeker M."/>
        </authorList>
    </citation>
    <scope>NUCLEOTIDE SEQUENCE [LARGE SCALE GENOMIC DNA]</scope>
    <source>
        <strain evidence="2 3">DSM 3183</strain>
    </source>
</reference>
<comment type="caution">
    <text evidence="2">The sequence shown here is derived from an EMBL/GenBank/DDBJ whole genome shotgun (WGS) entry which is preliminary data.</text>
</comment>
<protein>
    <submittedName>
        <fullName evidence="2">Uncharacterized protein DUF3380</fullName>
    </submittedName>
</protein>
<evidence type="ECO:0000259" key="1">
    <source>
        <dbReference type="Pfam" id="PF11860"/>
    </source>
</evidence>
<evidence type="ECO:0000313" key="3">
    <source>
        <dbReference type="Proteomes" id="UP000248014"/>
    </source>
</evidence>
<keyword evidence="3" id="KW-1185">Reference proteome</keyword>
<evidence type="ECO:0000313" key="2">
    <source>
        <dbReference type="EMBL" id="PXW73777.1"/>
    </source>
</evidence>
<name>A0A2V3UX21_9SPHN</name>
<proteinExistence type="predicted"/>
<dbReference type="InterPro" id="IPR024408">
    <property type="entry name" value="Muramidase"/>
</dbReference>
<feature type="domain" description="N-acetylmuramidase" evidence="1">
    <location>
        <begin position="62"/>
        <end position="249"/>
    </location>
</feature>
<dbReference type="Pfam" id="PF11860">
    <property type="entry name" value="Muramidase"/>
    <property type="match status" value="1"/>
</dbReference>
<dbReference type="EMBL" id="QJJM01000009">
    <property type="protein sequence ID" value="PXW73777.1"/>
    <property type="molecule type" value="Genomic_DNA"/>
</dbReference>